<feature type="transmembrane region" description="Helical" evidence="1">
    <location>
        <begin position="63"/>
        <end position="81"/>
    </location>
</feature>
<organism evidence="2 3">
    <name type="scientific">Nitrososphaera viennensis EN76</name>
    <dbReference type="NCBI Taxonomy" id="926571"/>
    <lineage>
        <taxon>Archaea</taxon>
        <taxon>Nitrososphaerota</taxon>
        <taxon>Nitrososphaeria</taxon>
        <taxon>Nitrososphaerales</taxon>
        <taxon>Nitrososphaeraceae</taxon>
        <taxon>Nitrososphaera</taxon>
    </lineage>
</organism>
<dbReference type="KEGG" id="nvn:NVIE_018530"/>
<keyword evidence="1" id="KW-1133">Transmembrane helix</keyword>
<dbReference type="EMBL" id="CP007536">
    <property type="protein sequence ID" value="AIC16113.1"/>
    <property type="molecule type" value="Genomic_DNA"/>
</dbReference>
<dbReference type="RefSeq" id="WP_075054961.1">
    <property type="nucleotide sequence ID" value="NZ_CP007536.1"/>
</dbReference>
<keyword evidence="3" id="KW-1185">Reference proteome</keyword>
<dbReference type="Proteomes" id="UP000027093">
    <property type="component" value="Chromosome"/>
</dbReference>
<dbReference type="OrthoDB" id="7699at2157"/>
<feature type="transmembrane region" description="Helical" evidence="1">
    <location>
        <begin position="37"/>
        <end position="57"/>
    </location>
</feature>
<keyword evidence="1" id="KW-0812">Transmembrane</keyword>
<dbReference type="AlphaFoldDB" id="A0A060HKV0"/>
<evidence type="ECO:0000313" key="3">
    <source>
        <dbReference type="Proteomes" id="UP000027093"/>
    </source>
</evidence>
<dbReference type="GeneID" id="74947115"/>
<name>A0A060HKV0_9ARCH</name>
<dbReference type="STRING" id="926571.NVIE_018530"/>
<evidence type="ECO:0000313" key="2">
    <source>
        <dbReference type="EMBL" id="AIC16113.1"/>
    </source>
</evidence>
<gene>
    <name evidence="2" type="ORF">NVIE_018530</name>
</gene>
<proteinExistence type="predicted"/>
<sequence>MTHNGVDIVDFVLYTIYPTAAFFAIGIAAKKTGLRQLYVYLMQAFVCFAFAVAYIVLIPLGGGQGIAVLLAMFGGLLLFMARKQKVQPAEEEQKST</sequence>
<accession>A0A060HKV0</accession>
<evidence type="ECO:0000256" key="1">
    <source>
        <dbReference type="SAM" id="Phobius"/>
    </source>
</evidence>
<feature type="transmembrane region" description="Helical" evidence="1">
    <location>
        <begin position="12"/>
        <end position="30"/>
    </location>
</feature>
<keyword evidence="1" id="KW-0472">Membrane</keyword>
<dbReference type="HOGENOM" id="CLU_2379513_0_0_2"/>
<protein>
    <submittedName>
        <fullName evidence="2">Uncharacterized protein</fullName>
    </submittedName>
</protein>
<reference evidence="2 3" key="1">
    <citation type="journal article" date="2014" name="Int. J. Syst. Evol. Microbiol.">
        <title>Nitrososphaera viennensis gen. nov., sp. nov., an aerobic and mesophilic, ammonia-oxidizing archaeon from soil and a member of the archaeal phylum Thaumarchaeota.</title>
        <authorList>
            <person name="Stieglmeier M."/>
            <person name="Klingl A."/>
            <person name="Alves R.J."/>
            <person name="Rittmann S.K."/>
            <person name="Melcher M."/>
            <person name="Leisch N."/>
            <person name="Schleper C."/>
        </authorList>
    </citation>
    <scope>NUCLEOTIDE SEQUENCE [LARGE SCALE GENOMIC DNA]</scope>
    <source>
        <strain evidence="2">EN76</strain>
    </source>
</reference>